<evidence type="ECO:0000256" key="3">
    <source>
        <dbReference type="ARBA" id="ARBA00022475"/>
    </source>
</evidence>
<dbReference type="PANTHER" id="PTHR23517:SF3">
    <property type="entry name" value="INTEGRAL MEMBRANE TRANSPORT PROTEIN"/>
    <property type="match status" value="1"/>
</dbReference>
<keyword evidence="6 8" id="KW-0472">Membrane</keyword>
<dbReference type="InterPro" id="IPR036259">
    <property type="entry name" value="MFS_trans_sf"/>
</dbReference>
<feature type="domain" description="Major facilitator superfamily (MFS) profile" evidence="9">
    <location>
        <begin position="393"/>
        <end position="813"/>
    </location>
</feature>
<evidence type="ECO:0000313" key="10">
    <source>
        <dbReference type="EMBL" id="GGB29938.1"/>
    </source>
</evidence>
<feature type="transmembrane region" description="Helical" evidence="8">
    <location>
        <begin position="355"/>
        <end position="377"/>
    </location>
</feature>
<evidence type="ECO:0000256" key="1">
    <source>
        <dbReference type="ARBA" id="ARBA00004651"/>
    </source>
</evidence>
<dbReference type="Pfam" id="PF07690">
    <property type="entry name" value="MFS_1"/>
    <property type="match status" value="1"/>
</dbReference>
<dbReference type="EMBL" id="BMDZ01000006">
    <property type="protein sequence ID" value="GGB29938.1"/>
    <property type="molecule type" value="Genomic_DNA"/>
</dbReference>
<feature type="transmembrane region" description="Helical" evidence="8">
    <location>
        <begin position="776"/>
        <end position="808"/>
    </location>
</feature>
<evidence type="ECO:0000259" key="9">
    <source>
        <dbReference type="PROSITE" id="PS50850"/>
    </source>
</evidence>
<name>A0ABQ1I9F6_9PROT</name>
<comment type="subcellular location">
    <subcellularLocation>
        <location evidence="1">Cell membrane</location>
        <topology evidence="1">Multi-pass membrane protein</topology>
    </subcellularLocation>
</comment>
<dbReference type="RefSeq" id="WP_188575364.1">
    <property type="nucleotide sequence ID" value="NZ_BMDZ01000006.1"/>
</dbReference>
<feature type="transmembrane region" description="Helical" evidence="8">
    <location>
        <begin position="699"/>
        <end position="732"/>
    </location>
</feature>
<gene>
    <name evidence="10" type="ORF">GCM10011505_09140</name>
</gene>
<feature type="transmembrane region" description="Helical" evidence="8">
    <location>
        <begin position="631"/>
        <end position="656"/>
    </location>
</feature>
<keyword evidence="5 8" id="KW-1133">Transmembrane helix</keyword>
<feature type="transmembrane region" description="Helical" evidence="8">
    <location>
        <begin position="430"/>
        <end position="450"/>
    </location>
</feature>
<evidence type="ECO:0000256" key="5">
    <source>
        <dbReference type="ARBA" id="ARBA00022989"/>
    </source>
</evidence>
<dbReference type="InterPro" id="IPR011701">
    <property type="entry name" value="MFS"/>
</dbReference>
<feature type="transmembrane region" description="Helical" evidence="8">
    <location>
        <begin position="205"/>
        <end position="227"/>
    </location>
</feature>
<dbReference type="Gene3D" id="1.20.1250.20">
    <property type="entry name" value="MFS general substrate transporter like domains"/>
    <property type="match status" value="2"/>
</dbReference>
<feature type="transmembrane region" description="Helical" evidence="8">
    <location>
        <begin position="462"/>
        <end position="482"/>
    </location>
</feature>
<dbReference type="PROSITE" id="PS50850">
    <property type="entry name" value="MFS"/>
    <property type="match status" value="1"/>
</dbReference>
<keyword evidence="2" id="KW-0813">Transport</keyword>
<feature type="region of interest" description="Disordered" evidence="7">
    <location>
        <begin position="825"/>
        <end position="848"/>
    </location>
</feature>
<protein>
    <submittedName>
        <fullName evidence="10">MFS transporter</fullName>
    </submittedName>
</protein>
<accession>A0ABQ1I9F6</accession>
<keyword evidence="11" id="KW-1185">Reference proteome</keyword>
<evidence type="ECO:0000256" key="6">
    <source>
        <dbReference type="ARBA" id="ARBA00023136"/>
    </source>
</evidence>
<feature type="transmembrane region" description="Helical" evidence="8">
    <location>
        <begin position="494"/>
        <end position="513"/>
    </location>
</feature>
<keyword evidence="3" id="KW-1003">Cell membrane</keyword>
<evidence type="ECO:0000313" key="11">
    <source>
        <dbReference type="Proteomes" id="UP000603352"/>
    </source>
</evidence>
<feature type="transmembrane region" description="Helical" evidence="8">
    <location>
        <begin position="525"/>
        <end position="545"/>
    </location>
</feature>
<reference evidence="11" key="1">
    <citation type="journal article" date="2019" name="Int. J. Syst. Evol. Microbiol.">
        <title>The Global Catalogue of Microorganisms (GCM) 10K type strain sequencing project: providing services to taxonomists for standard genome sequencing and annotation.</title>
        <authorList>
            <consortium name="The Broad Institute Genomics Platform"/>
            <consortium name="The Broad Institute Genome Sequencing Center for Infectious Disease"/>
            <person name="Wu L."/>
            <person name="Ma J."/>
        </authorList>
    </citation>
    <scope>NUCLEOTIDE SEQUENCE [LARGE SCALE GENOMIC DNA]</scope>
    <source>
        <strain evidence="11">CGMCC 1.10188</strain>
    </source>
</reference>
<feature type="transmembrane region" description="Helical" evidence="8">
    <location>
        <begin position="169"/>
        <end position="193"/>
    </location>
</feature>
<feature type="transmembrane region" description="Helical" evidence="8">
    <location>
        <begin position="551"/>
        <end position="573"/>
    </location>
</feature>
<dbReference type="InterPro" id="IPR050171">
    <property type="entry name" value="MFS_Transporters"/>
</dbReference>
<comment type="caution">
    <text evidence="10">The sequence shown here is derived from an EMBL/GenBank/DDBJ whole genome shotgun (WGS) entry which is preliminary data.</text>
</comment>
<proteinExistence type="predicted"/>
<dbReference type="InterPro" id="IPR020846">
    <property type="entry name" value="MFS_dom"/>
</dbReference>
<evidence type="ECO:0000256" key="7">
    <source>
        <dbReference type="SAM" id="MobiDB-lite"/>
    </source>
</evidence>
<feature type="transmembrane region" description="Helical" evidence="8">
    <location>
        <begin position="668"/>
        <end position="687"/>
    </location>
</feature>
<feature type="transmembrane region" description="Helical" evidence="8">
    <location>
        <begin position="398"/>
        <end position="418"/>
    </location>
</feature>
<keyword evidence="4 8" id="KW-0812">Transmembrane</keyword>
<dbReference type="PANTHER" id="PTHR23517">
    <property type="entry name" value="RESISTANCE PROTEIN MDTM, PUTATIVE-RELATED-RELATED"/>
    <property type="match status" value="1"/>
</dbReference>
<dbReference type="Proteomes" id="UP000603352">
    <property type="component" value="Unassembled WGS sequence"/>
</dbReference>
<evidence type="ECO:0000256" key="8">
    <source>
        <dbReference type="SAM" id="Phobius"/>
    </source>
</evidence>
<dbReference type="SUPFAM" id="SSF103473">
    <property type="entry name" value="MFS general substrate transporter"/>
    <property type="match status" value="1"/>
</dbReference>
<evidence type="ECO:0000256" key="2">
    <source>
        <dbReference type="ARBA" id="ARBA00022448"/>
    </source>
</evidence>
<sequence>MTSPSAPRGPIFRLTLALALLLPVCMGIAGFLNLTALKRVDAEATLSEVQAVGGKWADRLQVSVRYGKPLEKFAGLDALLDDIRADIPVVTQAAVLDATGGVLEMRGRGELPPAAQADSGGGRVHDVVVNGSRWVLFPIREAGGQVIGHLATALPAGAQTAAVTETVQAMTLAAITITLAGVVLTVGLGLALSRRGRRRGTLQLGWMRIAGIAVVVVAQLAFAAYSIREFRGAVEAAAGRQGDRLAMSVAHDLDQLLDKGIGLRFMSRIEDNFARLVDAVPLIGGAELIDADGRRIAGYGVTDAGSGPVVRRALARSVAADGTAIGSNDRPAGYVAVTLSGSTIATSVRARVLDAITLALVSAMIVGEGLIFVFAAVRGRSAAATAIADSRFARPMAFLFLLSWSLPLSFVPLAMRALSSTGGQPPSDMLMAAPVSAEMFCALITALIAGPMADRRGWQVPVLTGFALCGLANLCSMLVMTVTNDPLGFVAARALGGLGYGFAWMGIQSHLYATTRPERRGSATAALIAGIFVGQMCGTAIGAMLAEQLGYGNVFLMAAVFLLLPLIVAVVAITAARQQLSATAGGTDAMAVVDDDTATPLPAAPVIGPATRPVAAAEGGGWRGLLGDRTFMLVLLCSVVPFSIAQVGLLNFAVPVYLSEQGINQSDIGRVLMVNGLAVIILGPLFGRLTDRMTDKRPFIVAGAIAAALALVVASLGGNLMALVAAVFLIGVSGSIAGGAQSAHGLQGEGVARAGIGRAVSMKRSADKFGQMLGPLIVGGLFAVVGTTAGLAATAGLMLMAGLIFLLLDKAPGKLGIAKGLAGSSGPGGGQPGDMAATDAPVGKVTGQ</sequence>
<evidence type="ECO:0000256" key="4">
    <source>
        <dbReference type="ARBA" id="ARBA00022692"/>
    </source>
</evidence>
<organism evidence="10 11">
    <name type="scientific">Tistrella bauzanensis</name>
    <dbReference type="NCBI Taxonomy" id="657419"/>
    <lineage>
        <taxon>Bacteria</taxon>
        <taxon>Pseudomonadati</taxon>
        <taxon>Pseudomonadota</taxon>
        <taxon>Alphaproteobacteria</taxon>
        <taxon>Geminicoccales</taxon>
        <taxon>Geminicoccaceae</taxon>
        <taxon>Tistrella</taxon>
    </lineage>
</organism>